<dbReference type="InterPro" id="IPR017853">
    <property type="entry name" value="GH"/>
</dbReference>
<dbReference type="GO" id="GO:0009277">
    <property type="term" value="C:fungal-type cell wall"/>
    <property type="evidence" value="ECO:0007669"/>
    <property type="project" value="TreeGrafter"/>
</dbReference>
<dbReference type="AlphaFoldDB" id="A0A2N3N0P9"/>
<dbReference type="InParanoid" id="A0A2N3N0P9"/>
<proteinExistence type="predicted"/>
<feature type="domain" description="Asl1-like glycosyl hydrolase catalytic" evidence="2">
    <location>
        <begin position="29"/>
        <end position="301"/>
    </location>
</feature>
<dbReference type="Pfam" id="PF11790">
    <property type="entry name" value="Glyco_hydro_cc"/>
    <property type="match status" value="1"/>
</dbReference>
<organism evidence="3 4">
    <name type="scientific">Lomentospora prolificans</name>
    <dbReference type="NCBI Taxonomy" id="41688"/>
    <lineage>
        <taxon>Eukaryota</taxon>
        <taxon>Fungi</taxon>
        <taxon>Dikarya</taxon>
        <taxon>Ascomycota</taxon>
        <taxon>Pezizomycotina</taxon>
        <taxon>Sordariomycetes</taxon>
        <taxon>Hypocreomycetidae</taxon>
        <taxon>Microascales</taxon>
        <taxon>Microascaceae</taxon>
        <taxon>Lomentospora</taxon>
    </lineage>
</organism>
<sequence>MHLSTSLLIPALIALLPPAATATRSPKRGLVFTNPRDHPEDNAVWVQKGSTLTWYYNYHATASPAFAGIPQDRFEFVPMLWGLEAEPNSTDFYDKVKAMIEDGVNITHALSFNEPDGLVSAGGSDIPPKIAAQAWVSNFEPLRELGVRVGLPGCTGAPSGLTWLNDFLDECAELVSEGQSKKKNCSYDFLPVHWYGDFDGLSSHIGERRERLRRAPKSADVFLLRNSFPDTPIWVTEYALPHEELPPTQQFFNQSTEWFDKEEFIERYSYFGAFRSTNSTVGPNPVFLNRDGELTDIGSWYLGGNATGIIPQSGDSAAGVMRASMALALCAALWTSVLVL</sequence>
<reference evidence="3 4" key="1">
    <citation type="journal article" date="2017" name="G3 (Bethesda)">
        <title>First Draft Genome Sequence of the Pathogenic Fungus Lomentospora prolificans (Formerly Scedosporium prolificans).</title>
        <authorList>
            <person name="Luo R."/>
            <person name="Zimin A."/>
            <person name="Workman R."/>
            <person name="Fan Y."/>
            <person name="Pertea G."/>
            <person name="Grossman N."/>
            <person name="Wear M.P."/>
            <person name="Jia B."/>
            <person name="Miller H."/>
            <person name="Casadevall A."/>
            <person name="Timp W."/>
            <person name="Zhang S.X."/>
            <person name="Salzberg S.L."/>
        </authorList>
    </citation>
    <scope>NUCLEOTIDE SEQUENCE [LARGE SCALE GENOMIC DNA]</scope>
    <source>
        <strain evidence="3 4">JHH-5317</strain>
    </source>
</reference>
<dbReference type="EMBL" id="NLAX01001139">
    <property type="protein sequence ID" value="PKS05995.1"/>
    <property type="molecule type" value="Genomic_DNA"/>
</dbReference>
<dbReference type="SUPFAM" id="SSF51445">
    <property type="entry name" value="(Trans)glycosidases"/>
    <property type="match status" value="1"/>
</dbReference>
<dbReference type="PANTHER" id="PTHR34154">
    <property type="entry name" value="ALKALI-SENSITIVE LINKAGE PROTEIN 1"/>
    <property type="match status" value="1"/>
</dbReference>
<dbReference type="InterPro" id="IPR024655">
    <property type="entry name" value="Asl1_glyco_hydro_catalytic"/>
</dbReference>
<evidence type="ECO:0000313" key="4">
    <source>
        <dbReference type="Proteomes" id="UP000233524"/>
    </source>
</evidence>
<feature type="chain" id="PRO_5014658754" description="Asl1-like glycosyl hydrolase catalytic domain-containing protein" evidence="1">
    <location>
        <begin position="23"/>
        <end position="340"/>
    </location>
</feature>
<dbReference type="FunFam" id="3.20.20.80:FF:000207">
    <property type="entry name" value="Glycoside hydrolase family 128 protein"/>
    <property type="match status" value="1"/>
</dbReference>
<dbReference type="Proteomes" id="UP000233524">
    <property type="component" value="Unassembled WGS sequence"/>
</dbReference>
<dbReference type="PANTHER" id="PTHR34154:SF3">
    <property type="entry name" value="ALKALI-SENSITIVE LINKAGE PROTEIN 1"/>
    <property type="match status" value="1"/>
</dbReference>
<dbReference type="OrthoDB" id="43654at2759"/>
<evidence type="ECO:0000256" key="1">
    <source>
        <dbReference type="SAM" id="SignalP"/>
    </source>
</evidence>
<dbReference type="Gene3D" id="3.20.20.80">
    <property type="entry name" value="Glycosidases"/>
    <property type="match status" value="1"/>
</dbReference>
<evidence type="ECO:0000259" key="2">
    <source>
        <dbReference type="Pfam" id="PF11790"/>
    </source>
</evidence>
<feature type="signal peptide" evidence="1">
    <location>
        <begin position="1"/>
        <end position="22"/>
    </location>
</feature>
<dbReference type="STRING" id="41688.A0A2N3N0P9"/>
<keyword evidence="4" id="KW-1185">Reference proteome</keyword>
<dbReference type="GO" id="GO:0071966">
    <property type="term" value="P:fungal-type cell wall polysaccharide metabolic process"/>
    <property type="evidence" value="ECO:0007669"/>
    <property type="project" value="TreeGrafter"/>
</dbReference>
<keyword evidence="1" id="KW-0732">Signal</keyword>
<accession>A0A2N3N0P9</accession>
<dbReference type="VEuPathDB" id="FungiDB:jhhlp_007828"/>
<gene>
    <name evidence="3" type="ORF">jhhlp_007828</name>
</gene>
<name>A0A2N3N0P9_9PEZI</name>
<evidence type="ECO:0000313" key="3">
    <source>
        <dbReference type="EMBL" id="PKS05995.1"/>
    </source>
</evidence>
<comment type="caution">
    <text evidence="3">The sequence shown here is derived from an EMBL/GenBank/DDBJ whole genome shotgun (WGS) entry which is preliminary data.</text>
</comment>
<dbReference type="InterPro" id="IPR053183">
    <property type="entry name" value="ASL1"/>
</dbReference>
<protein>
    <recommendedName>
        <fullName evidence="2">Asl1-like glycosyl hydrolase catalytic domain-containing protein</fullName>
    </recommendedName>
</protein>